<dbReference type="PANTHER" id="PTHR30349:SF64">
    <property type="entry name" value="PROPHAGE INTEGRASE INTD-RELATED"/>
    <property type="match status" value="1"/>
</dbReference>
<keyword evidence="1" id="KW-0233">DNA recombination</keyword>
<comment type="caution">
    <text evidence="3">The sequence shown here is derived from an EMBL/GenBank/DDBJ whole genome shotgun (WGS) entry which is preliminary data.</text>
</comment>
<dbReference type="SUPFAM" id="SSF56349">
    <property type="entry name" value="DNA breaking-rejoining enzymes"/>
    <property type="match status" value="1"/>
</dbReference>
<dbReference type="Gene3D" id="1.10.443.10">
    <property type="entry name" value="Intergrase catalytic core"/>
    <property type="match status" value="1"/>
</dbReference>
<dbReference type="PROSITE" id="PS51898">
    <property type="entry name" value="TYR_RECOMBINASE"/>
    <property type="match status" value="1"/>
</dbReference>
<feature type="domain" description="Tyr recombinase" evidence="2">
    <location>
        <begin position="1"/>
        <end position="73"/>
    </location>
</feature>
<dbReference type="InterPro" id="IPR002104">
    <property type="entry name" value="Integrase_catalytic"/>
</dbReference>
<dbReference type="Pfam" id="PF00589">
    <property type="entry name" value="Phage_integrase"/>
    <property type="match status" value="1"/>
</dbReference>
<dbReference type="RefSeq" id="WP_149887786.1">
    <property type="nucleotide sequence ID" value="NZ_VVXK01000026.1"/>
</dbReference>
<reference evidence="3 4" key="1">
    <citation type="journal article" date="2019" name="Nat. Med.">
        <title>A library of human gut bacterial isolates paired with longitudinal multiomics data enables mechanistic microbiome research.</title>
        <authorList>
            <person name="Poyet M."/>
            <person name="Groussin M."/>
            <person name="Gibbons S.M."/>
            <person name="Avila-Pacheco J."/>
            <person name="Jiang X."/>
            <person name="Kearney S.M."/>
            <person name="Perrotta A.R."/>
            <person name="Berdy B."/>
            <person name="Zhao S."/>
            <person name="Lieberman T.D."/>
            <person name="Swanson P.K."/>
            <person name="Smith M."/>
            <person name="Roesemann S."/>
            <person name="Alexander J.E."/>
            <person name="Rich S.A."/>
            <person name="Livny J."/>
            <person name="Vlamakis H."/>
            <person name="Clish C."/>
            <person name="Bullock K."/>
            <person name="Deik A."/>
            <person name="Scott J."/>
            <person name="Pierce K.A."/>
            <person name="Xavier R.J."/>
            <person name="Alm E.J."/>
        </authorList>
    </citation>
    <scope>NUCLEOTIDE SEQUENCE [LARGE SCALE GENOMIC DNA]</scope>
    <source>
        <strain evidence="3 4">BIOML-A2</strain>
    </source>
</reference>
<proteinExistence type="predicted"/>
<dbReference type="Proteomes" id="UP000323567">
    <property type="component" value="Unassembled WGS sequence"/>
</dbReference>
<evidence type="ECO:0000313" key="3">
    <source>
        <dbReference type="EMBL" id="KAA2366313.1"/>
    </source>
</evidence>
<dbReference type="GO" id="GO:0006310">
    <property type="term" value="P:DNA recombination"/>
    <property type="evidence" value="ECO:0007669"/>
    <property type="project" value="UniProtKB-KW"/>
</dbReference>
<sequence>RKSMCTTIKRIAQKCGITKNLSTHIGRHTFGTTVTLEKGVPIETVSEMLGHKQITTTQIYAKLTANKMKEDVRLLTQRIGNLYELTQPTTRLLSKEA</sequence>
<dbReference type="EMBL" id="VVXK01000026">
    <property type="protein sequence ID" value="KAA2366313.1"/>
    <property type="molecule type" value="Genomic_DNA"/>
</dbReference>
<protein>
    <submittedName>
        <fullName evidence="3">Tyrosine-type recombinase/integrase</fullName>
    </submittedName>
</protein>
<organism evidence="3 4">
    <name type="scientific">Alistipes shahii</name>
    <dbReference type="NCBI Taxonomy" id="328814"/>
    <lineage>
        <taxon>Bacteria</taxon>
        <taxon>Pseudomonadati</taxon>
        <taxon>Bacteroidota</taxon>
        <taxon>Bacteroidia</taxon>
        <taxon>Bacteroidales</taxon>
        <taxon>Rikenellaceae</taxon>
        <taxon>Alistipes</taxon>
    </lineage>
</organism>
<feature type="non-terminal residue" evidence="3">
    <location>
        <position position="1"/>
    </location>
</feature>
<evidence type="ECO:0000313" key="4">
    <source>
        <dbReference type="Proteomes" id="UP000323567"/>
    </source>
</evidence>
<accession>A0A5B3FYC0</accession>
<dbReference type="GO" id="GO:0015074">
    <property type="term" value="P:DNA integration"/>
    <property type="evidence" value="ECO:0007669"/>
    <property type="project" value="InterPro"/>
</dbReference>
<dbReference type="AlphaFoldDB" id="A0A5B3FYC0"/>
<gene>
    <name evidence="3" type="ORF">F2Y13_13500</name>
</gene>
<evidence type="ECO:0000256" key="1">
    <source>
        <dbReference type="ARBA" id="ARBA00023172"/>
    </source>
</evidence>
<dbReference type="InterPro" id="IPR013762">
    <property type="entry name" value="Integrase-like_cat_sf"/>
</dbReference>
<dbReference type="InterPro" id="IPR011010">
    <property type="entry name" value="DNA_brk_join_enz"/>
</dbReference>
<dbReference type="PANTHER" id="PTHR30349">
    <property type="entry name" value="PHAGE INTEGRASE-RELATED"/>
    <property type="match status" value="1"/>
</dbReference>
<dbReference type="GO" id="GO:0003677">
    <property type="term" value="F:DNA binding"/>
    <property type="evidence" value="ECO:0007669"/>
    <property type="project" value="InterPro"/>
</dbReference>
<name>A0A5B3FYC0_9BACT</name>
<evidence type="ECO:0000259" key="2">
    <source>
        <dbReference type="PROSITE" id="PS51898"/>
    </source>
</evidence>
<dbReference type="InterPro" id="IPR050090">
    <property type="entry name" value="Tyrosine_recombinase_XerCD"/>
</dbReference>